<dbReference type="SUPFAM" id="SSF52540">
    <property type="entry name" value="P-loop containing nucleoside triphosphate hydrolases"/>
    <property type="match status" value="1"/>
</dbReference>
<dbReference type="AlphaFoldDB" id="A0A1X0Y859"/>
<comment type="caution">
    <text evidence="14">The sequence shown here is derived from an EMBL/GenBank/DDBJ whole genome shotgun (WGS) entry which is preliminary data.</text>
</comment>
<comment type="similarity">
    <text evidence="1 11">Belongs to the DnaX/STICHEL family.</text>
</comment>
<evidence type="ECO:0000256" key="2">
    <source>
        <dbReference type="ARBA" id="ARBA00022679"/>
    </source>
</evidence>
<name>A0A1X0Y859_9BACT</name>
<dbReference type="Gene3D" id="1.20.272.10">
    <property type="match status" value="1"/>
</dbReference>
<comment type="catalytic activity">
    <reaction evidence="10 11">
        <text>DNA(n) + a 2'-deoxyribonucleoside 5'-triphosphate = DNA(n+1) + diphosphate</text>
        <dbReference type="Rhea" id="RHEA:22508"/>
        <dbReference type="Rhea" id="RHEA-COMP:17339"/>
        <dbReference type="Rhea" id="RHEA-COMP:17340"/>
        <dbReference type="ChEBI" id="CHEBI:33019"/>
        <dbReference type="ChEBI" id="CHEBI:61560"/>
        <dbReference type="ChEBI" id="CHEBI:173112"/>
        <dbReference type="EC" id="2.7.7.7"/>
    </reaction>
</comment>
<evidence type="ECO:0000259" key="13">
    <source>
        <dbReference type="SMART" id="SM00382"/>
    </source>
</evidence>
<protein>
    <recommendedName>
        <fullName evidence="11">DNA polymerase III subunit gamma/tau</fullName>
        <ecNumber evidence="11">2.7.7.7</ecNumber>
    </recommendedName>
</protein>
<evidence type="ECO:0000256" key="8">
    <source>
        <dbReference type="ARBA" id="ARBA00022840"/>
    </source>
</evidence>
<feature type="compositionally biased region" description="Basic and acidic residues" evidence="12">
    <location>
        <begin position="516"/>
        <end position="528"/>
    </location>
</feature>
<evidence type="ECO:0000256" key="10">
    <source>
        <dbReference type="ARBA" id="ARBA00049244"/>
    </source>
</evidence>
<keyword evidence="7" id="KW-0862">Zinc</keyword>
<dbReference type="InterPro" id="IPR022754">
    <property type="entry name" value="DNA_pol_III_gamma-3"/>
</dbReference>
<keyword evidence="3 11" id="KW-0548">Nucleotidyltransferase</keyword>
<feature type="region of interest" description="Disordered" evidence="12">
    <location>
        <begin position="509"/>
        <end position="528"/>
    </location>
</feature>
<dbReference type="GO" id="GO:0009360">
    <property type="term" value="C:DNA polymerase III complex"/>
    <property type="evidence" value="ECO:0007669"/>
    <property type="project" value="InterPro"/>
</dbReference>
<evidence type="ECO:0000313" key="15">
    <source>
        <dbReference type="Proteomes" id="UP000193136"/>
    </source>
</evidence>
<dbReference type="PANTHER" id="PTHR11669">
    <property type="entry name" value="REPLICATION FACTOR C / DNA POLYMERASE III GAMMA-TAU SUBUNIT"/>
    <property type="match status" value="1"/>
</dbReference>
<dbReference type="EMBL" id="NAAD01000006">
    <property type="protein sequence ID" value="ORJ61296.1"/>
    <property type="molecule type" value="Genomic_DNA"/>
</dbReference>
<dbReference type="SMART" id="SM00382">
    <property type="entry name" value="AAA"/>
    <property type="match status" value="1"/>
</dbReference>
<dbReference type="Pfam" id="PF13177">
    <property type="entry name" value="DNA_pol3_delta2"/>
    <property type="match status" value="1"/>
</dbReference>
<dbReference type="InterPro" id="IPR050238">
    <property type="entry name" value="DNA_Rep/Repair_Clamp_Loader"/>
</dbReference>
<sequence>MSYLVLARKWRPQTFADLIGQEHVSQTLGNAIRTGRVHHAFLFTGARGVGKTSAARIFAKALNCEQGITAEPCNQCPSCLEISEGNGTDVLEIDGASNTGVDDIRELRENIRYLPSRSRFKIFIIDEVHMLSINAFNALLKTLEEPPDHAKFIFATTEPHKIPITILSRCQRFDFRKIPLPSVVSRLKEIVEVEKVEISERALTMVARRGEGSMRDALSTLDQVIAFCGDRAADEDVQGLLGLVDRRLLLDTVEALLQRDSRRLLEMVRRVDHLGYSYRQYGRDLVETLRSLVLCRVLDEPQELLDVTADELAELQALAAQAGLEDLQRIQGVLLKLESELAASPMPRLTLEMVLLRLAQLPPTEDVGQLLKRLAELEKRLSRGAVVPSAPAPRSAPSSTAAAESPPPPEPTPKKVEAPAAPNSGKGDWPGLVEFVKARRRPLIASILEQASPLQLAPPILEIGLPRGSFALGQLDDPELVEALTALAGDYFGTAVKLRVSSLAGDAAKARPSLEQARRQQESDRQRRLRADALDHPLIKSAQDIFGASVKDVRPIDKGFV</sequence>
<dbReference type="InterPro" id="IPR027417">
    <property type="entry name" value="P-loop_NTPase"/>
</dbReference>
<dbReference type="Pfam" id="PF12169">
    <property type="entry name" value="DNA_pol3_gamma3"/>
    <property type="match status" value="1"/>
</dbReference>
<dbReference type="NCBIfam" id="TIGR02397">
    <property type="entry name" value="dnaX_nterm"/>
    <property type="match status" value="1"/>
</dbReference>
<dbReference type="InterPro" id="IPR045085">
    <property type="entry name" value="HLD_clamp_pol_III_gamma_tau"/>
</dbReference>
<accession>A0A1X0Y859</accession>
<dbReference type="GO" id="GO:0003677">
    <property type="term" value="F:DNA binding"/>
    <property type="evidence" value="ECO:0007669"/>
    <property type="project" value="InterPro"/>
</dbReference>
<keyword evidence="5" id="KW-0479">Metal-binding</keyword>
<comment type="function">
    <text evidence="11">DNA polymerase III is a complex, multichain enzyme responsible for most of the replicative synthesis in bacteria. This DNA polymerase also exhibits 3' to 5' exonuclease activity.</text>
</comment>
<comment type="subunit">
    <text evidence="11">DNA polymerase III contains a core (composed of alpha, epsilon and theta chains) that associates with a tau subunit. This core dimerizes to form the POLIII' complex. PolIII' associates with the gamma complex (composed of gamma, delta, delta', psi and chi chains) and with the beta chain to form the complete DNA polymerase III complex.</text>
</comment>
<dbReference type="NCBIfam" id="NF004046">
    <property type="entry name" value="PRK05563.1"/>
    <property type="match status" value="1"/>
</dbReference>
<dbReference type="InterPro" id="IPR008921">
    <property type="entry name" value="DNA_pol3_clamp-load_cplx_C"/>
</dbReference>
<evidence type="ECO:0000256" key="9">
    <source>
        <dbReference type="ARBA" id="ARBA00022932"/>
    </source>
</evidence>
<dbReference type="STRING" id="1969733.B5V00_06580"/>
<keyword evidence="4 11" id="KW-0235">DNA replication</keyword>
<evidence type="ECO:0000313" key="14">
    <source>
        <dbReference type="EMBL" id="ORJ61296.1"/>
    </source>
</evidence>
<dbReference type="GO" id="GO:0003887">
    <property type="term" value="F:DNA-directed DNA polymerase activity"/>
    <property type="evidence" value="ECO:0007669"/>
    <property type="project" value="UniProtKB-KW"/>
</dbReference>
<keyword evidence="15" id="KW-1185">Reference proteome</keyword>
<feature type="region of interest" description="Disordered" evidence="12">
    <location>
        <begin position="385"/>
        <end position="429"/>
    </location>
</feature>
<dbReference type="EC" id="2.7.7.7" evidence="11"/>
<keyword evidence="9 11" id="KW-0239">DNA-directed DNA polymerase</keyword>
<dbReference type="FunFam" id="1.10.8.60:FF:000013">
    <property type="entry name" value="DNA polymerase III subunit gamma/tau"/>
    <property type="match status" value="1"/>
</dbReference>
<feature type="domain" description="AAA+ ATPase" evidence="13">
    <location>
        <begin position="37"/>
        <end position="179"/>
    </location>
</feature>
<dbReference type="Gene3D" id="1.10.8.60">
    <property type="match status" value="1"/>
</dbReference>
<dbReference type="CDD" id="cd18137">
    <property type="entry name" value="HLD_clamp_pol_III_gamma_tau"/>
    <property type="match status" value="1"/>
</dbReference>
<dbReference type="SUPFAM" id="SSF48019">
    <property type="entry name" value="post-AAA+ oligomerization domain-like"/>
    <property type="match status" value="1"/>
</dbReference>
<dbReference type="GO" id="GO:0006261">
    <property type="term" value="P:DNA-templated DNA replication"/>
    <property type="evidence" value="ECO:0007669"/>
    <property type="project" value="TreeGrafter"/>
</dbReference>
<dbReference type="RefSeq" id="WP_085009975.1">
    <property type="nucleotide sequence ID" value="NZ_NAAD01000006.1"/>
</dbReference>
<evidence type="ECO:0000256" key="4">
    <source>
        <dbReference type="ARBA" id="ARBA00022705"/>
    </source>
</evidence>
<evidence type="ECO:0000256" key="1">
    <source>
        <dbReference type="ARBA" id="ARBA00006360"/>
    </source>
</evidence>
<evidence type="ECO:0000256" key="3">
    <source>
        <dbReference type="ARBA" id="ARBA00022695"/>
    </source>
</evidence>
<dbReference type="InterPro" id="IPR012763">
    <property type="entry name" value="DNA_pol_III_sug/sutau_N"/>
</dbReference>
<evidence type="ECO:0000256" key="6">
    <source>
        <dbReference type="ARBA" id="ARBA00022741"/>
    </source>
</evidence>
<gene>
    <name evidence="11" type="primary">dnaX</name>
    <name evidence="14" type="ORF">B5V00_06580</name>
</gene>
<evidence type="ECO:0000256" key="12">
    <source>
        <dbReference type="SAM" id="MobiDB-lite"/>
    </source>
</evidence>
<dbReference type="CDD" id="cd00009">
    <property type="entry name" value="AAA"/>
    <property type="match status" value="1"/>
</dbReference>
<dbReference type="GO" id="GO:0005524">
    <property type="term" value="F:ATP binding"/>
    <property type="evidence" value="ECO:0007669"/>
    <property type="project" value="UniProtKB-KW"/>
</dbReference>
<dbReference type="Gene3D" id="3.40.50.300">
    <property type="entry name" value="P-loop containing nucleotide triphosphate hydrolases"/>
    <property type="match status" value="1"/>
</dbReference>
<dbReference type="Proteomes" id="UP000193136">
    <property type="component" value="Unassembled WGS sequence"/>
</dbReference>
<organism evidence="14 15">
    <name type="scientific">Geothermobacter hydrogeniphilus</name>
    <dbReference type="NCBI Taxonomy" id="1969733"/>
    <lineage>
        <taxon>Bacteria</taxon>
        <taxon>Pseudomonadati</taxon>
        <taxon>Thermodesulfobacteriota</taxon>
        <taxon>Desulfuromonadia</taxon>
        <taxon>Desulfuromonadales</taxon>
        <taxon>Geothermobacteraceae</taxon>
        <taxon>Geothermobacter</taxon>
    </lineage>
</organism>
<keyword evidence="2 11" id="KW-0808">Transferase</keyword>
<dbReference type="Pfam" id="PF22608">
    <property type="entry name" value="DNAX_ATPase_lid"/>
    <property type="match status" value="1"/>
</dbReference>
<dbReference type="FunFam" id="3.40.50.300:FF:000014">
    <property type="entry name" value="DNA polymerase III subunit gamma/tau"/>
    <property type="match status" value="1"/>
</dbReference>
<dbReference type="NCBIfam" id="NF011526">
    <property type="entry name" value="PRK14965.1"/>
    <property type="match status" value="1"/>
</dbReference>
<keyword evidence="8 11" id="KW-0067">ATP-binding</keyword>
<dbReference type="PANTHER" id="PTHR11669:SF0">
    <property type="entry name" value="PROTEIN STICHEL-LIKE 2"/>
    <property type="match status" value="1"/>
</dbReference>
<proteinExistence type="inferred from homology"/>
<dbReference type="OrthoDB" id="9810148at2"/>
<keyword evidence="6 11" id="KW-0547">Nucleotide-binding</keyword>
<dbReference type="PRINTS" id="PR00300">
    <property type="entry name" value="CLPPROTEASEA"/>
</dbReference>
<feature type="compositionally biased region" description="Low complexity" evidence="12">
    <location>
        <begin position="385"/>
        <end position="404"/>
    </location>
</feature>
<dbReference type="GO" id="GO:0046872">
    <property type="term" value="F:metal ion binding"/>
    <property type="evidence" value="ECO:0007669"/>
    <property type="project" value="UniProtKB-KW"/>
</dbReference>
<dbReference type="InterPro" id="IPR003593">
    <property type="entry name" value="AAA+_ATPase"/>
</dbReference>
<reference evidence="14 15" key="1">
    <citation type="submission" date="2017-03" db="EMBL/GenBank/DDBJ databases">
        <title>Genome sequence of Geothermobacter sp. EPR-M, Deep-Sea Iron Reducer.</title>
        <authorList>
            <person name="Tully B."/>
            <person name="Savalia P."/>
            <person name="Abuyen K."/>
            <person name="Baughan C."/>
            <person name="Romero E."/>
            <person name="Ronkowski C."/>
            <person name="Torres B."/>
            <person name="Tremblay J."/>
            <person name="Trujillo A."/>
            <person name="Tyler M."/>
            <person name="Perez-Rodriguez I."/>
            <person name="Amend J."/>
        </authorList>
    </citation>
    <scope>NUCLEOTIDE SEQUENCE [LARGE SCALE GENOMIC DNA]</scope>
    <source>
        <strain evidence="14 15">EPR-M</strain>
    </source>
</reference>
<evidence type="ECO:0000256" key="5">
    <source>
        <dbReference type="ARBA" id="ARBA00022723"/>
    </source>
</evidence>
<dbReference type="InterPro" id="IPR001270">
    <property type="entry name" value="ClpA/B"/>
</dbReference>
<evidence type="ECO:0000256" key="11">
    <source>
        <dbReference type="RuleBase" id="RU364063"/>
    </source>
</evidence>
<evidence type="ECO:0000256" key="7">
    <source>
        <dbReference type="ARBA" id="ARBA00022833"/>
    </source>
</evidence>